<accession>A0A9X1ZKD8</accession>
<keyword evidence="2" id="KW-1185">Reference proteome</keyword>
<gene>
    <name evidence="1" type="ORF">L2740_21290</name>
</gene>
<name>A0A9X1ZKD8_9GAMM</name>
<organism evidence="1 2">
    <name type="scientific">Shewanella pneumatophori</name>
    <dbReference type="NCBI Taxonomy" id="314092"/>
    <lineage>
        <taxon>Bacteria</taxon>
        <taxon>Pseudomonadati</taxon>
        <taxon>Pseudomonadota</taxon>
        <taxon>Gammaproteobacteria</taxon>
        <taxon>Alteromonadales</taxon>
        <taxon>Shewanellaceae</taxon>
        <taxon>Shewanella</taxon>
    </lineage>
</organism>
<proteinExistence type="predicted"/>
<evidence type="ECO:0000313" key="1">
    <source>
        <dbReference type="EMBL" id="MCL1141070.1"/>
    </source>
</evidence>
<protein>
    <submittedName>
        <fullName evidence="1">Uncharacterized protein</fullName>
    </submittedName>
</protein>
<comment type="caution">
    <text evidence="1">The sequence shown here is derived from an EMBL/GenBank/DDBJ whole genome shotgun (WGS) entry which is preliminary data.</text>
</comment>
<reference evidence="1" key="1">
    <citation type="submission" date="2022-01" db="EMBL/GenBank/DDBJ databases">
        <title>Whole genome-based taxonomy of the Shewanellaceae.</title>
        <authorList>
            <person name="Martin-Rodriguez A.J."/>
        </authorList>
    </citation>
    <scope>NUCLEOTIDE SEQUENCE</scope>
    <source>
        <strain evidence="1">KCTC 23973</strain>
    </source>
</reference>
<dbReference type="EMBL" id="JAKILB010000027">
    <property type="protein sequence ID" value="MCL1141070.1"/>
    <property type="molecule type" value="Genomic_DNA"/>
</dbReference>
<evidence type="ECO:0000313" key="2">
    <source>
        <dbReference type="Proteomes" id="UP001139293"/>
    </source>
</evidence>
<dbReference type="Proteomes" id="UP001139293">
    <property type="component" value="Unassembled WGS sequence"/>
</dbReference>
<sequence>MESWFEDSSQEELIGSQLQLSTMDQFQMVRTTQAGSCTIATNDHEAIGSAQRTINH</sequence>
<dbReference type="RefSeq" id="WP_248951995.1">
    <property type="nucleotide sequence ID" value="NZ_JAKILB010000027.1"/>
</dbReference>
<dbReference type="AlphaFoldDB" id="A0A9X1ZKD8"/>